<evidence type="ECO:0000313" key="3">
    <source>
        <dbReference type="EMBL" id="KXB02949.1"/>
    </source>
</evidence>
<evidence type="ECO:0008006" key="5">
    <source>
        <dbReference type="Google" id="ProtNLM"/>
    </source>
</evidence>
<proteinExistence type="predicted"/>
<organism evidence="3 4">
    <name type="scientific">candidate division MSBL1 archaeon SCGC-AAA261O19</name>
    <dbReference type="NCBI Taxonomy" id="1698277"/>
    <lineage>
        <taxon>Archaea</taxon>
        <taxon>Methanobacteriati</taxon>
        <taxon>Methanobacteriota</taxon>
        <taxon>candidate division MSBL1</taxon>
    </lineage>
</organism>
<protein>
    <recommendedName>
        <fullName evidence="5">ATPase</fullName>
    </recommendedName>
</protein>
<dbReference type="SUPFAM" id="SSF52540">
    <property type="entry name" value="P-loop containing nucleoside triphosphate hydrolases"/>
    <property type="match status" value="1"/>
</dbReference>
<feature type="domain" description="AAA" evidence="1">
    <location>
        <begin position="35"/>
        <end position="170"/>
    </location>
</feature>
<name>A0A133V954_9EURY</name>
<reference evidence="3 4" key="1">
    <citation type="journal article" date="2016" name="Sci. Rep.">
        <title>Metabolic traits of an uncultured archaeal lineage -MSBL1- from brine pools of the Red Sea.</title>
        <authorList>
            <person name="Mwirichia R."/>
            <person name="Alam I."/>
            <person name="Rashid M."/>
            <person name="Vinu M."/>
            <person name="Ba-Alawi W."/>
            <person name="Anthony Kamau A."/>
            <person name="Kamanda Ngugi D."/>
            <person name="Goker M."/>
            <person name="Klenk H.P."/>
            <person name="Bajic V."/>
            <person name="Stingl U."/>
        </authorList>
    </citation>
    <scope>NUCLEOTIDE SEQUENCE [LARGE SCALE GENOMIC DNA]</scope>
    <source>
        <strain evidence="3">SCGC-AAA261O19</strain>
    </source>
</reference>
<feature type="domain" description="DUF4143" evidence="2">
    <location>
        <begin position="225"/>
        <end position="373"/>
    </location>
</feature>
<dbReference type="AlphaFoldDB" id="A0A133V954"/>
<keyword evidence="4" id="KW-1185">Reference proteome</keyword>
<evidence type="ECO:0000259" key="2">
    <source>
        <dbReference type="Pfam" id="PF13635"/>
    </source>
</evidence>
<evidence type="ECO:0000313" key="4">
    <source>
        <dbReference type="Proteomes" id="UP000070076"/>
    </source>
</evidence>
<dbReference type="EMBL" id="LHYB01000098">
    <property type="protein sequence ID" value="KXB02949.1"/>
    <property type="molecule type" value="Genomic_DNA"/>
</dbReference>
<gene>
    <name evidence="3" type="ORF">AKJ48_04390</name>
</gene>
<accession>A0A133V954</accession>
<evidence type="ECO:0000259" key="1">
    <source>
        <dbReference type="Pfam" id="PF13173"/>
    </source>
</evidence>
<dbReference type="InterPro" id="IPR027417">
    <property type="entry name" value="P-loop_NTPase"/>
</dbReference>
<dbReference type="InterPro" id="IPR041682">
    <property type="entry name" value="AAA_14"/>
</dbReference>
<dbReference type="PANTHER" id="PTHR33295">
    <property type="entry name" value="ATPASE"/>
    <property type="match status" value="1"/>
</dbReference>
<dbReference type="Pfam" id="PF13635">
    <property type="entry name" value="DUF4143"/>
    <property type="match status" value="1"/>
</dbReference>
<sequence length="430" mass="51188">MVDREVWIEQIKDFYETELPEVVKRDIRVPKPPINRAISIIGPRRAGKTFFMFQLMKELLEENLEKERILYINLESDLLLGCELADLRNMMEIFYEIYPENKDRKTYLFLDEVQNVENWEKFVRTIMDSEDVQVYVSGSSSKLLSKEIATSMRGRTLPYHVYPFNFREFLRAKNFDVGEHLSSSEKAKLLNLLEEFMKGSYPEVILFEREREKILREIIDVTIYRDIVDRFNIRNIKVLKLLLKALISSTYFSVHKFYNYLKSLGMKVSKNTIYRYLDYFSDSLIVYPLRKYSKSYKEIEQTIPKIYLADNGLLVHNNIRSSGRLMENAVFTELMRRGYTPNKELFYFSSDRKEVDFVLVEKGAVTQLIQVCYRIDDLETRDRELSALVKAGKELGCSDMQMITWDYADIEKYEDQEIKFLPIWKWLLKS</sequence>
<dbReference type="Proteomes" id="UP000070076">
    <property type="component" value="Unassembled WGS sequence"/>
</dbReference>
<comment type="caution">
    <text evidence="3">The sequence shown here is derived from an EMBL/GenBank/DDBJ whole genome shotgun (WGS) entry which is preliminary data.</text>
</comment>
<dbReference type="Pfam" id="PF13173">
    <property type="entry name" value="AAA_14"/>
    <property type="match status" value="1"/>
</dbReference>
<dbReference type="PANTHER" id="PTHR33295:SF8">
    <property type="entry name" value="AAA+ ATPASE DOMAIN-CONTAINING PROTEIN"/>
    <property type="match status" value="1"/>
</dbReference>
<dbReference type="Gene3D" id="3.40.50.300">
    <property type="entry name" value="P-loop containing nucleotide triphosphate hydrolases"/>
    <property type="match status" value="1"/>
</dbReference>
<dbReference type="InterPro" id="IPR025420">
    <property type="entry name" value="DUF4143"/>
</dbReference>